<gene>
    <name evidence="11" type="primary">thiM</name>
    <name evidence="12" type="ORF">SAMN05660653_01276</name>
</gene>
<evidence type="ECO:0000256" key="7">
    <source>
        <dbReference type="ARBA" id="ARBA00022777"/>
    </source>
</evidence>
<evidence type="ECO:0000313" key="13">
    <source>
        <dbReference type="Proteomes" id="UP000198771"/>
    </source>
</evidence>
<dbReference type="EMBL" id="FMXO01000006">
    <property type="protein sequence ID" value="SDB26613.1"/>
    <property type="molecule type" value="Genomic_DNA"/>
</dbReference>
<evidence type="ECO:0000256" key="4">
    <source>
        <dbReference type="ARBA" id="ARBA00022679"/>
    </source>
</evidence>
<organism evidence="12 13">
    <name type="scientific">Desulfonatronum thiosulfatophilum</name>
    <dbReference type="NCBI Taxonomy" id="617002"/>
    <lineage>
        <taxon>Bacteria</taxon>
        <taxon>Pseudomonadati</taxon>
        <taxon>Thermodesulfobacteriota</taxon>
        <taxon>Desulfovibrionia</taxon>
        <taxon>Desulfovibrionales</taxon>
        <taxon>Desulfonatronaceae</taxon>
        <taxon>Desulfonatronum</taxon>
    </lineage>
</organism>
<dbReference type="Proteomes" id="UP000198771">
    <property type="component" value="Unassembled WGS sequence"/>
</dbReference>
<dbReference type="STRING" id="617002.SAMN05660653_01276"/>
<evidence type="ECO:0000256" key="5">
    <source>
        <dbReference type="ARBA" id="ARBA00022723"/>
    </source>
</evidence>
<dbReference type="CDD" id="cd01170">
    <property type="entry name" value="THZ_kinase"/>
    <property type="match status" value="1"/>
</dbReference>
<evidence type="ECO:0000256" key="6">
    <source>
        <dbReference type="ARBA" id="ARBA00022741"/>
    </source>
</evidence>
<dbReference type="GO" id="GO:0000287">
    <property type="term" value="F:magnesium ion binding"/>
    <property type="evidence" value="ECO:0007669"/>
    <property type="project" value="UniProtKB-UniRule"/>
</dbReference>
<dbReference type="InterPro" id="IPR000417">
    <property type="entry name" value="Hyethyz_kinase"/>
</dbReference>
<dbReference type="InterPro" id="IPR029056">
    <property type="entry name" value="Ribokinase-like"/>
</dbReference>
<feature type="binding site" evidence="11">
    <location>
        <position position="200"/>
    </location>
    <ligand>
        <name>substrate</name>
    </ligand>
</feature>
<keyword evidence="7 11" id="KW-0418">Kinase</keyword>
<feature type="binding site" evidence="11">
    <location>
        <position position="51"/>
    </location>
    <ligand>
        <name>substrate</name>
    </ligand>
</feature>
<dbReference type="PRINTS" id="PR01099">
    <property type="entry name" value="HYETHTZKNASE"/>
</dbReference>
<dbReference type="AlphaFoldDB" id="A0A1G6C156"/>
<dbReference type="EC" id="2.7.1.50" evidence="11"/>
<dbReference type="GO" id="GO:0005524">
    <property type="term" value="F:ATP binding"/>
    <property type="evidence" value="ECO:0007669"/>
    <property type="project" value="UniProtKB-UniRule"/>
</dbReference>
<dbReference type="GO" id="GO:0009228">
    <property type="term" value="P:thiamine biosynthetic process"/>
    <property type="evidence" value="ECO:0007669"/>
    <property type="project" value="UniProtKB-KW"/>
</dbReference>
<evidence type="ECO:0000256" key="11">
    <source>
        <dbReference type="HAMAP-Rule" id="MF_00228"/>
    </source>
</evidence>
<dbReference type="SUPFAM" id="SSF53613">
    <property type="entry name" value="Ribokinase-like"/>
    <property type="match status" value="1"/>
</dbReference>
<keyword evidence="5 11" id="KW-0479">Metal-binding</keyword>
<keyword evidence="10 11" id="KW-0784">Thiamine biosynthesis</keyword>
<dbReference type="GO" id="GO:0009229">
    <property type="term" value="P:thiamine diphosphate biosynthetic process"/>
    <property type="evidence" value="ECO:0007669"/>
    <property type="project" value="UniProtKB-UniRule"/>
</dbReference>
<accession>A0A1G6C156</accession>
<keyword evidence="4 11" id="KW-0808">Transferase</keyword>
<name>A0A1G6C156_9BACT</name>
<evidence type="ECO:0000256" key="9">
    <source>
        <dbReference type="ARBA" id="ARBA00022842"/>
    </source>
</evidence>
<keyword evidence="8 11" id="KW-0067">ATP-binding</keyword>
<dbReference type="RefSeq" id="WP_092118832.1">
    <property type="nucleotide sequence ID" value="NZ_FMXO01000006.1"/>
</dbReference>
<dbReference type="Pfam" id="PF02110">
    <property type="entry name" value="HK"/>
    <property type="match status" value="1"/>
</dbReference>
<keyword evidence="6 11" id="KW-0547">Nucleotide-binding</keyword>
<evidence type="ECO:0000256" key="2">
    <source>
        <dbReference type="ARBA" id="ARBA00001946"/>
    </source>
</evidence>
<evidence type="ECO:0000256" key="1">
    <source>
        <dbReference type="ARBA" id="ARBA00001771"/>
    </source>
</evidence>
<dbReference type="GO" id="GO:0004417">
    <property type="term" value="F:hydroxyethylthiazole kinase activity"/>
    <property type="evidence" value="ECO:0007669"/>
    <property type="project" value="UniProtKB-UniRule"/>
</dbReference>
<protein>
    <recommendedName>
        <fullName evidence="11">Hydroxyethylthiazole kinase</fullName>
        <ecNumber evidence="11">2.7.1.50</ecNumber>
    </recommendedName>
    <alternativeName>
        <fullName evidence="11">4-methyl-5-beta-hydroxyethylthiazole kinase</fullName>
        <shortName evidence="11">TH kinase</shortName>
        <shortName evidence="11">Thz kinase</shortName>
    </alternativeName>
</protein>
<sequence>MNSHNKEWSEIAAEQLGNLRGAGPLVHNITNFVVMGISANVLLAQGAYPVMAHAVEEVEEMTGIAGALALNIGTLSRHWVEAMILAGKKANELGKPVILDPVGAGATRYRTETVNQILDSVRVSVLRGNPSEILAVSGAQGGARGVDAVHKVEEIADAARELASRLGCVVAVSGERDLVADGKRTVRLTGGSPLMTKITGMGCALSSTVAAFTAIAPDALTGAVSAMAMYNVAGELAAQRASGPGSFEPAFLDVLGMIGATQMLRAEIEEE</sequence>
<keyword evidence="13" id="KW-1185">Reference proteome</keyword>
<proteinExistence type="inferred from homology"/>
<dbReference type="UniPathway" id="UPA00060">
    <property type="reaction ID" value="UER00139"/>
</dbReference>
<keyword evidence="9 11" id="KW-0460">Magnesium</keyword>
<comment type="similarity">
    <text evidence="11">Belongs to the Thz kinase family.</text>
</comment>
<comment type="catalytic activity">
    <reaction evidence="1 11">
        <text>5-(2-hydroxyethyl)-4-methylthiazole + ATP = 4-methyl-5-(2-phosphooxyethyl)-thiazole + ADP + H(+)</text>
        <dbReference type="Rhea" id="RHEA:24212"/>
        <dbReference type="ChEBI" id="CHEBI:15378"/>
        <dbReference type="ChEBI" id="CHEBI:17957"/>
        <dbReference type="ChEBI" id="CHEBI:30616"/>
        <dbReference type="ChEBI" id="CHEBI:58296"/>
        <dbReference type="ChEBI" id="CHEBI:456216"/>
        <dbReference type="EC" id="2.7.1.50"/>
    </reaction>
</comment>
<reference evidence="12 13" key="1">
    <citation type="submission" date="2016-10" db="EMBL/GenBank/DDBJ databases">
        <authorList>
            <person name="de Groot N.N."/>
        </authorList>
    </citation>
    <scope>NUCLEOTIDE SEQUENCE [LARGE SCALE GENOMIC DNA]</scope>
    <source>
        <strain evidence="12 13">ASO4-2</strain>
    </source>
</reference>
<dbReference type="HAMAP" id="MF_00228">
    <property type="entry name" value="Thz_kinase"/>
    <property type="match status" value="1"/>
</dbReference>
<evidence type="ECO:0000256" key="3">
    <source>
        <dbReference type="ARBA" id="ARBA00004868"/>
    </source>
</evidence>
<feature type="binding site" evidence="11">
    <location>
        <position position="127"/>
    </location>
    <ligand>
        <name>ATP</name>
        <dbReference type="ChEBI" id="CHEBI:30616"/>
    </ligand>
</feature>
<evidence type="ECO:0000256" key="8">
    <source>
        <dbReference type="ARBA" id="ARBA00022840"/>
    </source>
</evidence>
<dbReference type="PIRSF" id="PIRSF000513">
    <property type="entry name" value="Thz_kinase"/>
    <property type="match status" value="1"/>
</dbReference>
<dbReference type="NCBIfam" id="TIGR00694">
    <property type="entry name" value="thiM"/>
    <property type="match status" value="1"/>
</dbReference>
<dbReference type="OrthoDB" id="8909021at2"/>
<dbReference type="NCBIfam" id="NF006830">
    <property type="entry name" value="PRK09355.1"/>
    <property type="match status" value="1"/>
</dbReference>
<comment type="pathway">
    <text evidence="3 11">Cofactor biosynthesis; thiamine diphosphate biosynthesis; 4-methyl-5-(2-phosphoethyl)-thiazole from 5-(2-hydroxyethyl)-4-methylthiazole: step 1/1.</text>
</comment>
<comment type="function">
    <text evidence="11">Catalyzes the phosphorylation of the hydroxyl group of 4-methyl-5-beta-hydroxyethylthiazole (THZ).</text>
</comment>
<evidence type="ECO:0000313" key="12">
    <source>
        <dbReference type="EMBL" id="SDB26613.1"/>
    </source>
</evidence>
<feature type="binding site" evidence="11">
    <location>
        <position position="173"/>
    </location>
    <ligand>
        <name>ATP</name>
        <dbReference type="ChEBI" id="CHEBI:30616"/>
    </ligand>
</feature>
<comment type="cofactor">
    <cofactor evidence="2 11">
        <name>Mg(2+)</name>
        <dbReference type="ChEBI" id="CHEBI:18420"/>
    </cofactor>
</comment>
<dbReference type="Gene3D" id="3.40.1190.20">
    <property type="match status" value="1"/>
</dbReference>
<evidence type="ECO:0000256" key="10">
    <source>
        <dbReference type="ARBA" id="ARBA00022977"/>
    </source>
</evidence>